<reference evidence="1 2" key="1">
    <citation type="submission" date="2023-12" db="EMBL/GenBank/DDBJ databases">
        <title>A high-quality genome assembly for Dillenia turbinata (Dilleniales).</title>
        <authorList>
            <person name="Chanderbali A."/>
        </authorList>
    </citation>
    <scope>NUCLEOTIDE SEQUENCE [LARGE SCALE GENOMIC DNA]</scope>
    <source>
        <strain evidence="1">LSX21</strain>
        <tissue evidence="1">Leaf</tissue>
    </source>
</reference>
<evidence type="ECO:0000313" key="1">
    <source>
        <dbReference type="EMBL" id="KAK6931349.1"/>
    </source>
</evidence>
<sequence length="153" mass="17027">MLVKYGLIDYLRLSSFVDVNQLVFGLFRHVGDLTFVYEVDLKCNKGDTSLVALPFVRNGKFAHYSAVPTALTLLGVALKHVCSTSFFKQGKTIGKILVKLIRHVNEKRHKKDPNMVITSPLQPRPGALGFALKEWGLNCNGVRSPEDPRDVSS</sequence>
<name>A0AAN8Z947_9MAGN</name>
<dbReference type="AlphaFoldDB" id="A0AAN8Z947"/>
<protein>
    <submittedName>
        <fullName evidence="1">Uncharacterized protein</fullName>
    </submittedName>
</protein>
<proteinExistence type="predicted"/>
<comment type="caution">
    <text evidence="1">The sequence shown here is derived from an EMBL/GenBank/DDBJ whole genome shotgun (WGS) entry which is preliminary data.</text>
</comment>
<dbReference type="EMBL" id="JBAMMX010000011">
    <property type="protein sequence ID" value="KAK6931349.1"/>
    <property type="molecule type" value="Genomic_DNA"/>
</dbReference>
<evidence type="ECO:0000313" key="2">
    <source>
        <dbReference type="Proteomes" id="UP001370490"/>
    </source>
</evidence>
<accession>A0AAN8Z947</accession>
<organism evidence="1 2">
    <name type="scientific">Dillenia turbinata</name>
    <dbReference type="NCBI Taxonomy" id="194707"/>
    <lineage>
        <taxon>Eukaryota</taxon>
        <taxon>Viridiplantae</taxon>
        <taxon>Streptophyta</taxon>
        <taxon>Embryophyta</taxon>
        <taxon>Tracheophyta</taxon>
        <taxon>Spermatophyta</taxon>
        <taxon>Magnoliopsida</taxon>
        <taxon>eudicotyledons</taxon>
        <taxon>Gunneridae</taxon>
        <taxon>Pentapetalae</taxon>
        <taxon>Dilleniales</taxon>
        <taxon>Dilleniaceae</taxon>
        <taxon>Dillenia</taxon>
    </lineage>
</organism>
<gene>
    <name evidence="1" type="ORF">RJ641_003142</name>
</gene>
<dbReference type="Proteomes" id="UP001370490">
    <property type="component" value="Unassembled WGS sequence"/>
</dbReference>
<keyword evidence="2" id="KW-1185">Reference proteome</keyword>